<name>A0A0P1BC82_9BASI</name>
<dbReference type="EMBL" id="CCYA01000192">
    <property type="protein sequence ID" value="CEH13023.1"/>
    <property type="molecule type" value="Genomic_DNA"/>
</dbReference>
<reference evidence="2 3" key="1">
    <citation type="submission" date="2014-09" db="EMBL/GenBank/DDBJ databases">
        <authorList>
            <person name="Magalhaes I.L.F."/>
            <person name="Oliveira U."/>
            <person name="Santos F.R."/>
            <person name="Vidigal T.H.D.A."/>
            <person name="Brescovit A.D."/>
            <person name="Santos A.J."/>
        </authorList>
    </citation>
    <scope>NUCLEOTIDE SEQUENCE [LARGE SCALE GENOMIC DNA]</scope>
</reference>
<feature type="compositionally biased region" description="Polar residues" evidence="1">
    <location>
        <begin position="44"/>
        <end position="61"/>
    </location>
</feature>
<dbReference type="AlphaFoldDB" id="A0A0P1BC82"/>
<feature type="compositionally biased region" description="Low complexity" evidence="1">
    <location>
        <begin position="30"/>
        <end position="40"/>
    </location>
</feature>
<evidence type="ECO:0000313" key="3">
    <source>
        <dbReference type="Proteomes" id="UP000054845"/>
    </source>
</evidence>
<accession>A0A0P1BC82</accession>
<organism evidence="2 3">
    <name type="scientific">Ceraceosorus bombacis</name>
    <dbReference type="NCBI Taxonomy" id="401625"/>
    <lineage>
        <taxon>Eukaryota</taxon>
        <taxon>Fungi</taxon>
        <taxon>Dikarya</taxon>
        <taxon>Basidiomycota</taxon>
        <taxon>Ustilaginomycotina</taxon>
        <taxon>Exobasidiomycetes</taxon>
        <taxon>Ceraceosorales</taxon>
        <taxon>Ceraceosoraceae</taxon>
        <taxon>Ceraceosorus</taxon>
    </lineage>
</organism>
<protein>
    <submittedName>
        <fullName evidence="2">Uncharacterized protein</fullName>
    </submittedName>
</protein>
<keyword evidence="3" id="KW-1185">Reference proteome</keyword>
<feature type="region of interest" description="Disordered" evidence="1">
    <location>
        <begin position="30"/>
        <end position="61"/>
    </location>
</feature>
<evidence type="ECO:0000256" key="1">
    <source>
        <dbReference type="SAM" id="MobiDB-lite"/>
    </source>
</evidence>
<proteinExistence type="predicted"/>
<sequence>MRSLAHACAKSHGTQSRVVRCATLQIAPLRSTSESSGTSRTPKRTTINPRGETIPSTKTSQVLADPNDDLSILSKTTARLLLLPTSTRWKSFYVRSSVHRAQSGITRLLSPRAGYPLCGSLALGWAWEAAHQDGSPLSVLDQVL</sequence>
<evidence type="ECO:0000313" key="2">
    <source>
        <dbReference type="EMBL" id="CEH13023.1"/>
    </source>
</evidence>
<dbReference type="Proteomes" id="UP000054845">
    <property type="component" value="Unassembled WGS sequence"/>
</dbReference>